<feature type="compositionally biased region" description="Low complexity" evidence="4">
    <location>
        <begin position="579"/>
        <end position="592"/>
    </location>
</feature>
<sequence length="662" mass="74631">MDSFMEELITNSTVCPAFIYCLFSMMEMTEHCEGLLVVWKGGRHFNEGETLDHLPLKDPENFWYPSCAGEEVSDAHVQPNGEEASDAYVHEASDQMHMYARPRAEEPSDPHVPLCSMYNDGKKRKKRRLSQAASMEETEAEQKEEQNPAPAKKKCCHCRKWLKKKEHVVSGFAVERALTYLDTGRIPGIWEENSSDVVVHGDSEEDSKKLHSSEDESSVEEDEEKKAFREKLLAFMEEKGTPIMRPPVLGNQDLDLHKLYKIVQEHGGMEKVSNEPFLWRKIYQQMDIPVVPPSASHHIKMSYKKYLYPFEVHEKEVLKPVAEEEEEEEEEVDEQSLDKNLKPESPKSPPDSSDEKNLECLEPLPDMDDDDDEVVVKKAECKQSTRIREMKRQQSRDFDNGVMSDSQSKSPEEDVSVDVVNSPESSSDVSEPQSDNRSDGPVDEFSLEVGEKIQVKYGRGRNHRLYDAKIIHIDPEAKEGTIYCIHYAGWNTRYDEWIKPEKIAGWGSRQTRNRTGSTSKLPPSEPVAKPTPKPMTRPTAKPAGRRTSKSAPAIPVREIIAVAKPSSASNGAKSVLKRPCSPSTRSGSVSPSLGKSPKTGPSRSTGRTRSDRNSLSEMSNGLEEVKSPLSRRRQKSTTPEPLLTEQQQNKSVDAVNHVSTNP</sequence>
<protein>
    <submittedName>
        <fullName evidence="6">AT-rich interactive domain-containing protein</fullName>
    </submittedName>
</protein>
<keyword evidence="7" id="KW-1185">Reference proteome</keyword>
<evidence type="ECO:0000313" key="6">
    <source>
        <dbReference type="EMBL" id="KAJ7365266.1"/>
    </source>
</evidence>
<feature type="compositionally biased region" description="Basic and acidic residues" evidence="4">
    <location>
        <begin position="336"/>
        <end position="345"/>
    </location>
</feature>
<reference evidence="6" key="1">
    <citation type="submission" date="2023-01" db="EMBL/GenBank/DDBJ databases">
        <title>Genome assembly of the deep-sea coral Lophelia pertusa.</title>
        <authorList>
            <person name="Herrera S."/>
            <person name="Cordes E."/>
        </authorList>
    </citation>
    <scope>NUCLEOTIDE SEQUENCE</scope>
    <source>
        <strain evidence="6">USNM1676648</strain>
        <tissue evidence="6">Polyp</tissue>
    </source>
</reference>
<evidence type="ECO:0000313" key="7">
    <source>
        <dbReference type="Proteomes" id="UP001163046"/>
    </source>
</evidence>
<dbReference type="InterPro" id="IPR025995">
    <property type="entry name" value="Tudor-knot"/>
</dbReference>
<accession>A0A9W9YS37</accession>
<dbReference type="GO" id="GO:0000976">
    <property type="term" value="F:transcription cis-regulatory region binding"/>
    <property type="evidence" value="ECO:0007669"/>
    <property type="project" value="TreeGrafter"/>
</dbReference>
<dbReference type="CDD" id="cd16868">
    <property type="entry name" value="ARID_ARID4"/>
    <property type="match status" value="1"/>
</dbReference>
<feature type="compositionally biased region" description="Acidic residues" evidence="4">
    <location>
        <begin position="323"/>
        <end position="335"/>
    </location>
</feature>
<dbReference type="InterPro" id="IPR051232">
    <property type="entry name" value="ARID/SWI1_ChromRemod"/>
</dbReference>
<keyword evidence="3" id="KW-0539">Nucleus</keyword>
<dbReference type="PANTHER" id="PTHR13964:SF27">
    <property type="entry name" value="HAT-TRICK, ISOFORM D"/>
    <property type="match status" value="1"/>
</dbReference>
<dbReference type="SMART" id="SM00501">
    <property type="entry name" value="BRIGHT"/>
    <property type="match status" value="1"/>
</dbReference>
<feature type="domain" description="ARID" evidence="5">
    <location>
        <begin position="222"/>
        <end position="315"/>
    </location>
</feature>
<dbReference type="Gene3D" id="1.10.150.60">
    <property type="entry name" value="ARID DNA-binding domain"/>
    <property type="match status" value="1"/>
</dbReference>
<dbReference type="InterPro" id="IPR016197">
    <property type="entry name" value="Chromo-like_dom_sf"/>
</dbReference>
<dbReference type="InterPro" id="IPR001606">
    <property type="entry name" value="ARID_dom"/>
</dbReference>
<keyword evidence="1" id="KW-0805">Transcription regulation</keyword>
<dbReference type="EMBL" id="MU827303">
    <property type="protein sequence ID" value="KAJ7365266.1"/>
    <property type="molecule type" value="Genomic_DNA"/>
</dbReference>
<gene>
    <name evidence="6" type="primary">ARID4B</name>
    <name evidence="6" type="ORF">OS493_005365</name>
</gene>
<dbReference type="SMART" id="SM01014">
    <property type="entry name" value="ARID"/>
    <property type="match status" value="1"/>
</dbReference>
<dbReference type="OrthoDB" id="5986491at2759"/>
<dbReference type="Gene3D" id="2.30.30.140">
    <property type="match status" value="1"/>
</dbReference>
<keyword evidence="2" id="KW-0804">Transcription</keyword>
<feature type="region of interest" description="Disordered" evidence="4">
    <location>
        <begin position="104"/>
        <end position="150"/>
    </location>
</feature>
<proteinExistence type="predicted"/>
<dbReference type="InterPro" id="IPR036431">
    <property type="entry name" value="ARID_dom_sf"/>
</dbReference>
<dbReference type="GO" id="GO:0005634">
    <property type="term" value="C:nucleus"/>
    <property type="evidence" value="ECO:0007669"/>
    <property type="project" value="TreeGrafter"/>
</dbReference>
<feature type="region of interest" description="Disordered" evidence="4">
    <location>
        <begin position="503"/>
        <end position="662"/>
    </location>
</feature>
<feature type="compositionally biased region" description="Polar residues" evidence="4">
    <location>
        <begin position="422"/>
        <end position="433"/>
    </location>
</feature>
<feature type="compositionally biased region" description="Pro residues" evidence="4">
    <location>
        <begin position="523"/>
        <end position="535"/>
    </location>
</feature>
<evidence type="ECO:0000259" key="5">
    <source>
        <dbReference type="PROSITE" id="PS51011"/>
    </source>
</evidence>
<organism evidence="6 7">
    <name type="scientific">Desmophyllum pertusum</name>
    <dbReference type="NCBI Taxonomy" id="174260"/>
    <lineage>
        <taxon>Eukaryota</taxon>
        <taxon>Metazoa</taxon>
        <taxon>Cnidaria</taxon>
        <taxon>Anthozoa</taxon>
        <taxon>Hexacorallia</taxon>
        <taxon>Scleractinia</taxon>
        <taxon>Caryophylliina</taxon>
        <taxon>Caryophylliidae</taxon>
        <taxon>Desmophyllum</taxon>
    </lineage>
</organism>
<dbReference type="PANTHER" id="PTHR13964">
    <property type="entry name" value="RBP-RELATED"/>
    <property type="match status" value="1"/>
</dbReference>
<evidence type="ECO:0000256" key="2">
    <source>
        <dbReference type="ARBA" id="ARBA00023163"/>
    </source>
</evidence>
<feature type="region of interest" description="Disordered" evidence="4">
    <location>
        <begin position="320"/>
        <end position="374"/>
    </location>
</feature>
<dbReference type="Pfam" id="PF01388">
    <property type="entry name" value="ARID"/>
    <property type="match status" value="1"/>
</dbReference>
<feature type="compositionally biased region" description="Basic and acidic residues" evidence="4">
    <location>
        <begin position="386"/>
        <end position="399"/>
    </location>
</feature>
<dbReference type="GO" id="GO:0006357">
    <property type="term" value="P:regulation of transcription by RNA polymerase II"/>
    <property type="evidence" value="ECO:0007669"/>
    <property type="project" value="TreeGrafter"/>
</dbReference>
<name>A0A9W9YS37_9CNID</name>
<dbReference type="SUPFAM" id="SSF54160">
    <property type="entry name" value="Chromo domain-like"/>
    <property type="match status" value="1"/>
</dbReference>
<feature type="compositionally biased region" description="Basic and acidic residues" evidence="4">
    <location>
        <begin position="199"/>
        <end position="214"/>
    </location>
</feature>
<evidence type="ECO:0000256" key="1">
    <source>
        <dbReference type="ARBA" id="ARBA00023015"/>
    </source>
</evidence>
<dbReference type="Pfam" id="PF11717">
    <property type="entry name" value="Tudor-knot"/>
    <property type="match status" value="1"/>
</dbReference>
<feature type="compositionally biased region" description="Polar residues" evidence="4">
    <location>
        <begin position="508"/>
        <end position="521"/>
    </location>
</feature>
<feature type="region of interest" description="Disordered" evidence="4">
    <location>
        <begin position="197"/>
        <end position="223"/>
    </location>
</feature>
<dbReference type="Proteomes" id="UP001163046">
    <property type="component" value="Unassembled WGS sequence"/>
</dbReference>
<dbReference type="PROSITE" id="PS51011">
    <property type="entry name" value="ARID"/>
    <property type="match status" value="1"/>
</dbReference>
<feature type="compositionally biased region" description="Polar residues" evidence="4">
    <location>
        <begin position="636"/>
        <end position="662"/>
    </location>
</feature>
<dbReference type="SUPFAM" id="SSF46774">
    <property type="entry name" value="ARID-like"/>
    <property type="match status" value="1"/>
</dbReference>
<evidence type="ECO:0000256" key="4">
    <source>
        <dbReference type="SAM" id="MobiDB-lite"/>
    </source>
</evidence>
<evidence type="ECO:0000256" key="3">
    <source>
        <dbReference type="ARBA" id="ARBA00023242"/>
    </source>
</evidence>
<dbReference type="AlphaFoldDB" id="A0A9W9YS37"/>
<comment type="caution">
    <text evidence="6">The sequence shown here is derived from an EMBL/GenBank/DDBJ whole genome shotgun (WGS) entry which is preliminary data.</text>
</comment>
<feature type="region of interest" description="Disordered" evidence="4">
    <location>
        <begin position="386"/>
        <end position="448"/>
    </location>
</feature>